<dbReference type="InterPro" id="IPR036465">
    <property type="entry name" value="vWFA_dom_sf"/>
</dbReference>
<dbReference type="OrthoDB" id="252901at2"/>
<evidence type="ECO:0000259" key="2">
    <source>
        <dbReference type="PROSITE" id="PS50234"/>
    </source>
</evidence>
<dbReference type="InterPro" id="IPR029062">
    <property type="entry name" value="Class_I_gatase-like"/>
</dbReference>
<feature type="transmembrane region" description="Helical" evidence="1">
    <location>
        <begin position="35"/>
        <end position="53"/>
    </location>
</feature>
<organism evidence="3 4">
    <name type="scientific">Caulifigura coniformis</name>
    <dbReference type="NCBI Taxonomy" id="2527983"/>
    <lineage>
        <taxon>Bacteria</taxon>
        <taxon>Pseudomonadati</taxon>
        <taxon>Planctomycetota</taxon>
        <taxon>Planctomycetia</taxon>
        <taxon>Planctomycetales</taxon>
        <taxon>Planctomycetaceae</taxon>
        <taxon>Caulifigura</taxon>
    </lineage>
</organism>
<sequence>MGRFWAGIFGLEPPDWTAGGDWSLEWLALPKGDKALLLLGGILAVATATWFLYRLEGRLLSTRWRLALSALRVAALGVALAMLLEPVIVLSKEEQVASHLIVLVDVSGSMGLQDAWRDEAAATRVAQHFGIPEGPNGLRTLSRAELARRVLGEGTLKRLEGDGARIVHVHPFNDRLQEPVNDYVTQPAKSTGETTALGAAIRQALATYSGSPLAGILVLSDGQSNSGEPPASAAQLAVEAKLPIACIALGTADGPRNAQITKIEVSPMAFVRDDNTLAVHIQSRGMQDLTSTLTVEKRVDGGPWQELSQESLILQLEGAVQTVTVPFREGRPGKVEFKATLTGSGPELTDDDNVAHAETQMIRQKLQALLIAGATFPEIQFLRNSLIRDRGIELSSWLMAADKDFEHPADIPIQRLPITQEELDEYDCVILYDPDPNGFPPNFGELLTNFVTKAGGGLVYIAGELQTSQMFDSQLDPALSWLHLLPVVREPGLFRSAVQTQLSSRQPWRLQMTEEGKHDPVLAFSEDSEANIRIIENLPGMFWHFPVTRAKPGATVLAVHGDPRMRNEFGPEVLLATQLVGPGRSMFIGFDSTYRWRFLDDQFFDGFWARVVDRAGRNKRLGGSYPFRLATPRSEYKPGATVKVIARFHNPDDVEQTMTSLPGQVEHGDDEPQAITLSPEPEPGVFSGTFVAAKAGPHFVKVWMGDDAIAGGVKAATLPLDIALPNLEFENPVVDRASLDAVSICTGGRTFDVTQGKEAADLFKIGRVKHLLEHRHEIWDAPILWISLFVILCVEWVLRKRARLI</sequence>
<keyword evidence="1" id="KW-0472">Membrane</keyword>
<dbReference type="SUPFAM" id="SSF52317">
    <property type="entry name" value="Class I glutamine amidotransferase-like"/>
    <property type="match status" value="1"/>
</dbReference>
<dbReference type="PROSITE" id="PS50234">
    <property type="entry name" value="VWFA"/>
    <property type="match status" value="1"/>
</dbReference>
<dbReference type="EMBL" id="CP036271">
    <property type="protein sequence ID" value="QDT55538.1"/>
    <property type="molecule type" value="Genomic_DNA"/>
</dbReference>
<dbReference type="InterPro" id="IPR002035">
    <property type="entry name" value="VWF_A"/>
</dbReference>
<dbReference type="Proteomes" id="UP000315700">
    <property type="component" value="Chromosome"/>
</dbReference>
<dbReference type="RefSeq" id="WP_145031419.1">
    <property type="nucleotide sequence ID" value="NZ_CP036271.1"/>
</dbReference>
<dbReference type="Gene3D" id="3.40.50.410">
    <property type="entry name" value="von Willebrand factor, type A domain"/>
    <property type="match status" value="1"/>
</dbReference>
<reference evidence="3 4" key="1">
    <citation type="submission" date="2019-02" db="EMBL/GenBank/DDBJ databases">
        <title>Deep-cultivation of Planctomycetes and their phenomic and genomic characterization uncovers novel biology.</title>
        <authorList>
            <person name="Wiegand S."/>
            <person name="Jogler M."/>
            <person name="Boedeker C."/>
            <person name="Pinto D."/>
            <person name="Vollmers J."/>
            <person name="Rivas-Marin E."/>
            <person name="Kohn T."/>
            <person name="Peeters S.H."/>
            <person name="Heuer A."/>
            <person name="Rast P."/>
            <person name="Oberbeckmann S."/>
            <person name="Bunk B."/>
            <person name="Jeske O."/>
            <person name="Meyerdierks A."/>
            <person name="Storesund J.E."/>
            <person name="Kallscheuer N."/>
            <person name="Luecker S."/>
            <person name="Lage O.M."/>
            <person name="Pohl T."/>
            <person name="Merkel B.J."/>
            <person name="Hornburger P."/>
            <person name="Mueller R.-W."/>
            <person name="Bruemmer F."/>
            <person name="Labrenz M."/>
            <person name="Spormann A.M."/>
            <person name="Op den Camp H."/>
            <person name="Overmann J."/>
            <person name="Amann R."/>
            <person name="Jetten M.S.M."/>
            <person name="Mascher T."/>
            <person name="Medema M.H."/>
            <person name="Devos D.P."/>
            <person name="Kaster A.-K."/>
            <person name="Ovreas L."/>
            <person name="Rohde M."/>
            <person name="Galperin M.Y."/>
            <person name="Jogler C."/>
        </authorList>
    </citation>
    <scope>NUCLEOTIDE SEQUENCE [LARGE SCALE GENOMIC DNA]</scope>
    <source>
        <strain evidence="3 4">Pan44</strain>
    </source>
</reference>
<keyword evidence="1" id="KW-0812">Transmembrane</keyword>
<dbReference type="AlphaFoldDB" id="A0A517SHC6"/>
<name>A0A517SHC6_9PLAN</name>
<keyword evidence="4" id="KW-1185">Reference proteome</keyword>
<feature type="transmembrane region" description="Helical" evidence="1">
    <location>
        <begin position="65"/>
        <end position="84"/>
    </location>
</feature>
<proteinExistence type="predicted"/>
<evidence type="ECO:0000256" key="1">
    <source>
        <dbReference type="SAM" id="Phobius"/>
    </source>
</evidence>
<feature type="transmembrane region" description="Helical" evidence="1">
    <location>
        <begin position="778"/>
        <end position="798"/>
    </location>
</feature>
<dbReference type="PANTHER" id="PTHR37947:SF1">
    <property type="entry name" value="BLL2462 PROTEIN"/>
    <property type="match status" value="1"/>
</dbReference>
<dbReference type="PANTHER" id="PTHR37947">
    <property type="entry name" value="BLL2462 PROTEIN"/>
    <property type="match status" value="1"/>
</dbReference>
<gene>
    <name evidence="3" type="ORF">Pan44_35820</name>
</gene>
<dbReference type="SUPFAM" id="SSF53300">
    <property type="entry name" value="vWA-like"/>
    <property type="match status" value="1"/>
</dbReference>
<dbReference type="Gene3D" id="3.40.50.880">
    <property type="match status" value="1"/>
</dbReference>
<evidence type="ECO:0000313" key="3">
    <source>
        <dbReference type="EMBL" id="QDT55538.1"/>
    </source>
</evidence>
<keyword evidence="1" id="KW-1133">Transmembrane helix</keyword>
<dbReference type="KEGG" id="ccos:Pan44_35820"/>
<dbReference type="InParanoid" id="A0A517SHC6"/>
<evidence type="ECO:0000313" key="4">
    <source>
        <dbReference type="Proteomes" id="UP000315700"/>
    </source>
</evidence>
<accession>A0A517SHC6</accession>
<feature type="domain" description="VWFA" evidence="2">
    <location>
        <begin position="99"/>
        <end position="293"/>
    </location>
</feature>
<protein>
    <recommendedName>
        <fullName evidence="2">VWFA domain-containing protein</fullName>
    </recommendedName>
</protein>